<feature type="transmembrane region" description="Helical" evidence="2">
    <location>
        <begin position="211"/>
        <end position="236"/>
    </location>
</feature>
<feature type="region of interest" description="Disordered" evidence="1">
    <location>
        <begin position="79"/>
        <end position="146"/>
    </location>
</feature>
<dbReference type="AlphaFoldDB" id="A0A7S4KRM8"/>
<accession>A0A7S4KRM8</accession>
<gene>
    <name evidence="3" type="ORF">NAES01612_LOCUS10371</name>
</gene>
<proteinExistence type="predicted"/>
<dbReference type="SUPFAM" id="SSF57850">
    <property type="entry name" value="RING/U-box"/>
    <property type="match status" value="1"/>
</dbReference>
<name>A0A7S4KRM8_9EUKA</name>
<organism evidence="3">
    <name type="scientific">Paramoeba aestuarina</name>
    <dbReference type="NCBI Taxonomy" id="180227"/>
    <lineage>
        <taxon>Eukaryota</taxon>
        <taxon>Amoebozoa</taxon>
        <taxon>Discosea</taxon>
        <taxon>Flabellinia</taxon>
        <taxon>Dactylopodida</taxon>
        <taxon>Paramoebidae</taxon>
        <taxon>Paramoeba</taxon>
    </lineage>
</organism>
<keyword evidence="2" id="KW-1133">Transmembrane helix</keyword>
<sequence>MALYKVQVPSLQTPEKCASRAELIVDRIRKENLDELEYLARLREELKIPAREKVEENRAEANRAIDTQNGLSAAIPAVGISHHSSNPNTPTIALDPEPQPKISASLEPEPNPQNVEPESLNRPKGYTGQFDDCPDKDPSPKLPKPPVKVIKLNPVQDKGIIDQMKDYLKSQDAKDLIIETRKVALKGAVVGVIVALLSEKLRVLVCQQQDYAGAALLLLKSSGVGAFVGAAGHLLLEALEKFFLSSRGCWVGVGLLVAIFQIVGLLLKFGEKGATASFFRDCVGATSSVVLVTTYAAFCTAVPAASFSIASIKFISSLTQNYDSLSNENPSFSFLQLFPMAISAVFEDFGEACREWAEWATSVFVGGTPTAKLMRVLDEVDQSEEAEDLREELAEWENVPKVFECPLTMSILRFPRFVKGFVFERDVIVQLAKDHRRHPFLDEELSILDVKRNEEFEACLRMYIKLRWKETGERIDVKFEFE</sequence>
<feature type="transmembrane region" description="Helical" evidence="2">
    <location>
        <begin position="289"/>
        <end position="310"/>
    </location>
</feature>
<feature type="transmembrane region" description="Helical" evidence="2">
    <location>
        <begin position="248"/>
        <end position="269"/>
    </location>
</feature>
<evidence type="ECO:0000313" key="3">
    <source>
        <dbReference type="EMBL" id="CAE2303354.1"/>
    </source>
</evidence>
<evidence type="ECO:0000256" key="2">
    <source>
        <dbReference type="SAM" id="Phobius"/>
    </source>
</evidence>
<dbReference type="InterPro" id="IPR013083">
    <property type="entry name" value="Znf_RING/FYVE/PHD"/>
</dbReference>
<keyword evidence="2" id="KW-0812">Transmembrane</keyword>
<reference evidence="3" key="1">
    <citation type="submission" date="2021-01" db="EMBL/GenBank/DDBJ databases">
        <authorList>
            <person name="Corre E."/>
            <person name="Pelletier E."/>
            <person name="Niang G."/>
            <person name="Scheremetjew M."/>
            <person name="Finn R."/>
            <person name="Kale V."/>
            <person name="Holt S."/>
            <person name="Cochrane G."/>
            <person name="Meng A."/>
            <person name="Brown T."/>
            <person name="Cohen L."/>
        </authorList>
    </citation>
    <scope>NUCLEOTIDE SEQUENCE</scope>
    <source>
        <strain evidence="3">SoJaBio B1-5/56/2</strain>
    </source>
</reference>
<evidence type="ECO:0000256" key="1">
    <source>
        <dbReference type="SAM" id="MobiDB-lite"/>
    </source>
</evidence>
<dbReference type="EMBL" id="HBKR01015677">
    <property type="protein sequence ID" value="CAE2303354.1"/>
    <property type="molecule type" value="Transcribed_RNA"/>
</dbReference>
<protein>
    <recommendedName>
        <fullName evidence="4">U-box domain-containing protein</fullName>
    </recommendedName>
</protein>
<keyword evidence="2" id="KW-0472">Membrane</keyword>
<feature type="compositionally biased region" description="Polar residues" evidence="1">
    <location>
        <begin position="82"/>
        <end position="91"/>
    </location>
</feature>
<evidence type="ECO:0008006" key="4">
    <source>
        <dbReference type="Google" id="ProtNLM"/>
    </source>
</evidence>
<dbReference type="Gene3D" id="3.30.40.10">
    <property type="entry name" value="Zinc/RING finger domain, C3HC4 (zinc finger)"/>
    <property type="match status" value="1"/>
</dbReference>